<keyword evidence="8 10" id="KW-0472">Membrane</keyword>
<accession>A0A075APF1</accession>
<sequence length="772" mass="85322">MPDSSAPSHGPNPTGIDLYSRFAVAGALCCAITHVDVVKTRIQLEPTIYNQGMLRSAQQIVKSEGIGALATGFGALKFGGYEFFKKKLVEGLGMETAQQNRIAIYLAGSALAEFIADVALCPLEATRIRLVSQPGFASGLLTGFGRILKEEGVLRGFYSGFGPIVLKQVPYTMTKFAVYEVVSEKIYQSLSTPKENLSNSMVTSVNLGSGLIAGTCAAIVSQPADTLLSKINKTKGSSAEGIMTRLIKIAKDLGPRGLFLGLGPRIVMSEYIAPWDARRAFISGFTGSAGFAVISQEKAALWTDGRYFLQASQELNQNEWTLMKQGLAETPSWQEWLTKMFPGKTVRVGVDPRLVTFEMVYITENLIDKVWENRPTPEYKKIFNLPLQFAGQSFEEKLENVRKELEKNRLFNLRGSDVPMNPVFFSYALITKSDCIIYCQVDQVEKEALSLLKGVELKNYDQIFEDLENFKDHSFLVGPTCSVALVKQVDQEKVKVVSPSPLTLLKSIKNDVEIEGFRQCHIRDAAALVKHFKGLSFDTISGSGPNGAVIHYHAKKESARNLSVNEMYLCDSGAQFLDGTTDVTRTVHFGNPTDYEKECFTRVLKGHIAIDSLIFPEGTTGYSIDCLARSALWKVGLNYRHGTGHGVGSFLNVHEGPQGIGPRIGYNNVPLKPNMTVTNEPGYYEDGKFGIRIENVLVVKKVTPKYTVMGDSFLGFEAVTVVPIHKKLITKSLLTTDEIAWINAYHKKVYEKVSPLLEKECVEWLQEQTTPI</sequence>
<evidence type="ECO:0000256" key="5">
    <source>
        <dbReference type="ARBA" id="ARBA00022723"/>
    </source>
</evidence>
<proteinExistence type="inferred from homology"/>
<evidence type="ECO:0000256" key="7">
    <source>
        <dbReference type="ARBA" id="ARBA00022989"/>
    </source>
</evidence>
<keyword evidence="5 11" id="KW-0479">Metal-binding</keyword>
<dbReference type="InterPro" id="IPR023395">
    <property type="entry name" value="MCP_dom_sf"/>
</dbReference>
<dbReference type="Gene3D" id="3.40.350.10">
    <property type="entry name" value="Creatinase/prolidase N-terminal domain"/>
    <property type="match status" value="2"/>
</dbReference>
<reference evidence="15 16" key="1">
    <citation type="journal article" date="2013" name="Curr. Biol.">
        <title>Shared signatures of parasitism and phylogenomics unite Cryptomycota and microsporidia.</title>
        <authorList>
            <person name="James T.Y."/>
            <person name="Pelin A."/>
            <person name="Bonen L."/>
            <person name="Ahrendt S."/>
            <person name="Sain D."/>
            <person name="Corradi N."/>
            <person name="Stajich J.E."/>
        </authorList>
    </citation>
    <scope>NUCLEOTIDE SEQUENCE [LARGE SCALE GENOMIC DNA]</scope>
    <source>
        <strain evidence="15 16">CSF55</strain>
    </source>
</reference>
<dbReference type="Pfam" id="PF01321">
    <property type="entry name" value="Creatinase_N"/>
    <property type="match status" value="1"/>
</dbReference>
<evidence type="ECO:0000256" key="3">
    <source>
        <dbReference type="ARBA" id="ARBA00008766"/>
    </source>
</evidence>
<keyword evidence="4 10" id="KW-0812">Transmembrane</keyword>
<protein>
    <submittedName>
        <fullName evidence="15">Mitochondrial carrier domain-containing protein</fullName>
    </submittedName>
</protein>
<dbReference type="SUPFAM" id="SSF103506">
    <property type="entry name" value="Mitochondrial carrier"/>
    <property type="match status" value="1"/>
</dbReference>
<dbReference type="Pfam" id="PF00557">
    <property type="entry name" value="Peptidase_M24"/>
    <property type="match status" value="1"/>
</dbReference>
<dbReference type="InterPro" id="IPR029149">
    <property type="entry name" value="Creatin/AminoP/Spt16_N"/>
</dbReference>
<dbReference type="Proteomes" id="UP000030755">
    <property type="component" value="Unassembled WGS sequence"/>
</dbReference>
<feature type="repeat" description="Solcar" evidence="10">
    <location>
        <begin position="100"/>
        <end position="185"/>
    </location>
</feature>
<dbReference type="Pfam" id="PF16188">
    <property type="entry name" value="Peptidase_M24_C"/>
    <property type="match status" value="1"/>
</dbReference>
<comment type="similarity">
    <text evidence="3 11">Belongs to the peptidase M24B family.</text>
</comment>
<dbReference type="OMA" id="WTDSRYH"/>
<dbReference type="GO" id="GO:0016020">
    <property type="term" value="C:membrane"/>
    <property type="evidence" value="ECO:0007669"/>
    <property type="project" value="UniProtKB-SubCell"/>
</dbReference>
<evidence type="ECO:0000256" key="11">
    <source>
        <dbReference type="RuleBase" id="RU000590"/>
    </source>
</evidence>
<comment type="cofactor">
    <cofactor evidence="1">
        <name>Mn(2+)</name>
        <dbReference type="ChEBI" id="CHEBI:29035"/>
    </cofactor>
</comment>
<feature type="domain" description="Creatinase N-terminal" evidence="13">
    <location>
        <begin position="277"/>
        <end position="360"/>
    </location>
</feature>
<dbReference type="SUPFAM" id="SSF55920">
    <property type="entry name" value="Creatinase/aminopeptidase"/>
    <property type="match status" value="1"/>
</dbReference>
<dbReference type="PROSITE" id="PS50920">
    <property type="entry name" value="SOLCAR"/>
    <property type="match status" value="2"/>
</dbReference>
<evidence type="ECO:0000256" key="2">
    <source>
        <dbReference type="ARBA" id="ARBA00004141"/>
    </source>
</evidence>
<dbReference type="CDD" id="cd01085">
    <property type="entry name" value="APP"/>
    <property type="match status" value="1"/>
</dbReference>
<evidence type="ECO:0000313" key="16">
    <source>
        <dbReference type="Proteomes" id="UP000030755"/>
    </source>
</evidence>
<dbReference type="Gene3D" id="1.50.40.10">
    <property type="entry name" value="Mitochondrial carrier domain"/>
    <property type="match status" value="1"/>
</dbReference>
<dbReference type="InterPro" id="IPR018108">
    <property type="entry name" value="MCP_transmembrane"/>
</dbReference>
<feature type="repeat" description="Solcar" evidence="10">
    <location>
        <begin position="201"/>
        <end position="289"/>
    </location>
</feature>
<dbReference type="GO" id="GO:0070006">
    <property type="term" value="F:metalloaminopeptidase activity"/>
    <property type="evidence" value="ECO:0007669"/>
    <property type="project" value="InterPro"/>
</dbReference>
<dbReference type="InterPro" id="IPR001131">
    <property type="entry name" value="Peptidase_M24B_aminopep-P_CS"/>
</dbReference>
<dbReference type="PANTHER" id="PTHR43763:SF6">
    <property type="entry name" value="XAA-PRO AMINOPEPTIDASE 1"/>
    <property type="match status" value="1"/>
</dbReference>
<dbReference type="FunFam" id="3.90.230.10:FF:000007">
    <property type="entry name" value="Xaa-Pro aminopeptidase P"/>
    <property type="match status" value="1"/>
</dbReference>
<evidence type="ECO:0000259" key="14">
    <source>
        <dbReference type="Pfam" id="PF16188"/>
    </source>
</evidence>
<dbReference type="InterPro" id="IPR000587">
    <property type="entry name" value="Creatinase_N"/>
</dbReference>
<dbReference type="STRING" id="988480.A0A075APF1"/>
<evidence type="ECO:0000256" key="4">
    <source>
        <dbReference type="ARBA" id="ARBA00022692"/>
    </source>
</evidence>
<keyword evidence="7" id="KW-1133">Transmembrane helix</keyword>
<dbReference type="Gene3D" id="3.90.230.10">
    <property type="entry name" value="Creatinase/methionine aminopeptidase superfamily"/>
    <property type="match status" value="1"/>
</dbReference>
<dbReference type="HOGENOM" id="CLU_362140_0_0_1"/>
<dbReference type="GO" id="GO:0046872">
    <property type="term" value="F:metal ion binding"/>
    <property type="evidence" value="ECO:0007669"/>
    <property type="project" value="UniProtKB-KW"/>
</dbReference>
<evidence type="ECO:0000313" key="15">
    <source>
        <dbReference type="EMBL" id="EPZ31969.1"/>
    </source>
</evidence>
<keyword evidence="16" id="KW-1185">Reference proteome</keyword>
<evidence type="ECO:0000256" key="6">
    <source>
        <dbReference type="ARBA" id="ARBA00022801"/>
    </source>
</evidence>
<keyword evidence="9" id="KW-0464">Manganese</keyword>
<organism evidence="15 16">
    <name type="scientific">Rozella allomycis (strain CSF55)</name>
    <dbReference type="NCBI Taxonomy" id="988480"/>
    <lineage>
        <taxon>Eukaryota</taxon>
        <taxon>Fungi</taxon>
        <taxon>Fungi incertae sedis</taxon>
        <taxon>Cryptomycota</taxon>
        <taxon>Cryptomycota incertae sedis</taxon>
        <taxon>Rozella</taxon>
    </lineage>
</organism>
<evidence type="ECO:0000259" key="12">
    <source>
        <dbReference type="Pfam" id="PF00557"/>
    </source>
</evidence>
<dbReference type="InterPro" id="IPR036005">
    <property type="entry name" value="Creatinase/aminopeptidase-like"/>
</dbReference>
<comment type="subcellular location">
    <subcellularLocation>
        <location evidence="2">Membrane</location>
        <topology evidence="2">Multi-pass membrane protein</topology>
    </subcellularLocation>
</comment>
<evidence type="ECO:0000256" key="9">
    <source>
        <dbReference type="ARBA" id="ARBA00023211"/>
    </source>
</evidence>
<dbReference type="SUPFAM" id="SSF53092">
    <property type="entry name" value="Creatinase/prolidase N-terminal domain"/>
    <property type="match status" value="1"/>
</dbReference>
<name>A0A075APF1_ROZAC</name>
<keyword evidence="6" id="KW-0378">Hydrolase</keyword>
<gene>
    <name evidence="15" type="ORF">O9G_001979</name>
</gene>
<dbReference type="PANTHER" id="PTHR43763">
    <property type="entry name" value="XAA-PRO AMINOPEPTIDASE 1"/>
    <property type="match status" value="1"/>
</dbReference>
<dbReference type="AlphaFoldDB" id="A0A075APF1"/>
<dbReference type="Pfam" id="PF16189">
    <property type="entry name" value="Creatinase_N_2"/>
    <property type="match status" value="1"/>
</dbReference>
<evidence type="ECO:0000256" key="8">
    <source>
        <dbReference type="ARBA" id="ARBA00023136"/>
    </source>
</evidence>
<dbReference type="OrthoDB" id="9995434at2759"/>
<evidence type="ECO:0000259" key="13">
    <source>
        <dbReference type="Pfam" id="PF01321"/>
    </source>
</evidence>
<feature type="domain" description="Peptidase M24 C-terminal" evidence="14">
    <location>
        <begin position="713"/>
        <end position="772"/>
    </location>
</feature>
<feature type="domain" description="Peptidase M24" evidence="12">
    <location>
        <begin position="527"/>
        <end position="700"/>
    </location>
</feature>
<dbReference type="EMBL" id="KE561200">
    <property type="protein sequence ID" value="EPZ31969.1"/>
    <property type="molecule type" value="Genomic_DNA"/>
</dbReference>
<dbReference type="InterPro" id="IPR050422">
    <property type="entry name" value="X-Pro_aminopeptidase_P"/>
</dbReference>
<evidence type="ECO:0000256" key="1">
    <source>
        <dbReference type="ARBA" id="ARBA00001936"/>
    </source>
</evidence>
<dbReference type="InterPro" id="IPR033740">
    <property type="entry name" value="Pept_M24B"/>
</dbReference>
<dbReference type="PROSITE" id="PS00491">
    <property type="entry name" value="PROLINE_PEPTIDASE"/>
    <property type="match status" value="1"/>
</dbReference>
<dbReference type="Pfam" id="PF00153">
    <property type="entry name" value="Mito_carr"/>
    <property type="match status" value="3"/>
</dbReference>
<dbReference type="InterPro" id="IPR032416">
    <property type="entry name" value="Peptidase_M24_C"/>
</dbReference>
<dbReference type="InterPro" id="IPR000994">
    <property type="entry name" value="Pept_M24"/>
</dbReference>
<evidence type="ECO:0000256" key="10">
    <source>
        <dbReference type="PROSITE-ProRule" id="PRU00282"/>
    </source>
</evidence>
<dbReference type="GO" id="GO:0005737">
    <property type="term" value="C:cytoplasm"/>
    <property type="evidence" value="ECO:0007669"/>
    <property type="project" value="UniProtKB-ARBA"/>
</dbReference>